<comment type="caution">
    <text evidence="1">The sequence shown here is derived from an EMBL/GenBank/DDBJ whole genome shotgun (WGS) entry which is preliminary data.</text>
</comment>
<sequence length="239" mass="25729">MSDPDYLHPFVLPVDDRPIERHGPVELYPPDAAEPRPAVVIVHGGPSPEALRPRPREWPVYRGYPLVAAARGFVGAAIDHRLYDPAGYPLAAADVAAGIEVIRADPRVDGDRVALWFFSGGAMLMADWLRTPPPWLRCVAATYPLMAPFPGWPVDPRFLPAEAVAGAGALPIVLSRPGLEDPAIAATVDTFVAAATARAARLEIIDVPDGRHGFDHLDHTDQSRAAVERALTLVLAELS</sequence>
<dbReference type="SUPFAM" id="SSF53474">
    <property type="entry name" value="alpha/beta-Hydrolases"/>
    <property type="match status" value="1"/>
</dbReference>
<name>A0ABV9EHE7_9ACTN</name>
<reference evidence="2" key="1">
    <citation type="journal article" date="2019" name="Int. J. Syst. Evol. Microbiol.">
        <title>The Global Catalogue of Microorganisms (GCM) 10K type strain sequencing project: providing services to taxonomists for standard genome sequencing and annotation.</title>
        <authorList>
            <consortium name="The Broad Institute Genomics Platform"/>
            <consortium name="The Broad Institute Genome Sequencing Center for Infectious Disease"/>
            <person name="Wu L."/>
            <person name="Ma J."/>
        </authorList>
    </citation>
    <scope>NUCLEOTIDE SEQUENCE [LARGE SCALE GENOMIC DNA]</scope>
    <source>
        <strain evidence="2">CCUG 49560</strain>
    </source>
</reference>
<dbReference type="Proteomes" id="UP001595891">
    <property type="component" value="Unassembled WGS sequence"/>
</dbReference>
<keyword evidence="2" id="KW-1185">Reference proteome</keyword>
<organism evidence="1 2">
    <name type="scientific">Sphaerisporangium corydalis</name>
    <dbReference type="NCBI Taxonomy" id="1441875"/>
    <lineage>
        <taxon>Bacteria</taxon>
        <taxon>Bacillati</taxon>
        <taxon>Actinomycetota</taxon>
        <taxon>Actinomycetes</taxon>
        <taxon>Streptosporangiales</taxon>
        <taxon>Streptosporangiaceae</taxon>
        <taxon>Sphaerisporangium</taxon>
    </lineage>
</organism>
<dbReference type="GO" id="GO:0016787">
    <property type="term" value="F:hydrolase activity"/>
    <property type="evidence" value="ECO:0007669"/>
    <property type="project" value="UniProtKB-KW"/>
</dbReference>
<proteinExistence type="predicted"/>
<evidence type="ECO:0000313" key="1">
    <source>
        <dbReference type="EMBL" id="MFC4587549.1"/>
    </source>
</evidence>
<dbReference type="EMBL" id="JBHSFN010000009">
    <property type="protein sequence ID" value="MFC4587549.1"/>
    <property type="molecule type" value="Genomic_DNA"/>
</dbReference>
<gene>
    <name evidence="1" type="ORF">ACFO8L_15755</name>
</gene>
<dbReference type="InterPro" id="IPR029058">
    <property type="entry name" value="AB_hydrolase_fold"/>
</dbReference>
<evidence type="ECO:0000313" key="2">
    <source>
        <dbReference type="Proteomes" id="UP001595891"/>
    </source>
</evidence>
<dbReference type="Gene3D" id="3.40.50.1820">
    <property type="entry name" value="alpha/beta hydrolase"/>
    <property type="match status" value="1"/>
</dbReference>
<keyword evidence="1" id="KW-0378">Hydrolase</keyword>
<protein>
    <submittedName>
        <fullName evidence="1">Alpha/beta hydrolase</fullName>
    </submittedName>
</protein>
<dbReference type="RefSeq" id="WP_262840570.1">
    <property type="nucleotide sequence ID" value="NZ_JANZYP010000001.1"/>
</dbReference>
<accession>A0ABV9EHE7</accession>